<dbReference type="AlphaFoldDB" id="A0A9R0AJY6"/>
<dbReference type="PANTHER" id="PTHR31025">
    <property type="entry name" value="SI:CH211-196P9.1-RELATED"/>
    <property type="match status" value="1"/>
</dbReference>
<reference evidence="1 2" key="1">
    <citation type="submission" date="2025-04" db="UniProtKB">
        <authorList>
            <consortium name="RefSeq"/>
        </authorList>
    </citation>
    <scope>IDENTIFICATION</scope>
    <source>
        <tissue evidence="1 2">Muscle</tissue>
    </source>
</reference>
<dbReference type="PANTHER" id="PTHR31025:SF9">
    <property type="entry name" value="SI:DKEY-286J15.1"/>
    <property type="match status" value="1"/>
</dbReference>
<evidence type="ECO:0000313" key="3">
    <source>
        <dbReference type="RefSeq" id="XP_042601597.1"/>
    </source>
</evidence>
<dbReference type="RefSeq" id="XP_042601599.1">
    <property type="nucleotide sequence ID" value="XM_042745665.1"/>
</dbReference>
<dbReference type="RefSeq" id="XP_042601598.1">
    <property type="nucleotide sequence ID" value="XM_042745664.1"/>
</dbReference>
<protein>
    <submittedName>
        <fullName evidence="1 2">Uncharacterized protein LOC122140765 isoform X1</fullName>
    </submittedName>
</protein>
<dbReference type="GeneID" id="122140765"/>
<dbReference type="OrthoDB" id="10066002at2759"/>
<organism evidence="5">
    <name type="scientific">Cyprinus carpio</name>
    <name type="common">Common carp</name>
    <dbReference type="NCBI Taxonomy" id="7962"/>
    <lineage>
        <taxon>Eukaryota</taxon>
        <taxon>Metazoa</taxon>
        <taxon>Chordata</taxon>
        <taxon>Craniata</taxon>
        <taxon>Vertebrata</taxon>
        <taxon>Euteleostomi</taxon>
        <taxon>Actinopterygii</taxon>
        <taxon>Neopterygii</taxon>
        <taxon>Teleostei</taxon>
        <taxon>Ostariophysi</taxon>
        <taxon>Cypriniformes</taxon>
        <taxon>Cyprinidae</taxon>
        <taxon>Cyprininae</taxon>
        <taxon>Cyprinus</taxon>
    </lineage>
</organism>
<dbReference type="KEGG" id="ccar:122140765"/>
<dbReference type="RefSeq" id="XP_042601596.1">
    <property type="nucleotide sequence ID" value="XM_042745662.1"/>
</dbReference>
<dbReference type="RefSeq" id="XP_042601595.1">
    <property type="nucleotide sequence ID" value="XM_042745661.1"/>
</dbReference>
<dbReference type="Proteomes" id="UP001155660">
    <property type="component" value="Chromosome B19"/>
</dbReference>
<dbReference type="RefSeq" id="XP_042601597.1">
    <property type="nucleotide sequence ID" value="XM_042745663.1"/>
</dbReference>
<gene>
    <name evidence="1 2 3 4 5" type="primary">LOC122140765</name>
</gene>
<sequence length="229" mass="26191">MQNTAVYRAKRIRDNNWTIDQILEEFPRLMTKGMIAQDFLVLHGDAASKLFETWLPIYVEKILYLARQEGKLILPLDRLTPDGVGELALRQLPALLSPTTYKVGRGCGVKVVRHTIQECSLAFIDHKPPGINMVQYLHEAKACKPCPHILTLGNDQSAFQAFVIIAGQALEQETLLQAIDVCFKAFFVFDIEYPKQCEHVWEFIQNVIYEIQGRESKIKFIKTRILACK</sequence>
<proteinExistence type="predicted"/>
<evidence type="ECO:0000313" key="1">
    <source>
        <dbReference type="RefSeq" id="XP_042601595.1"/>
    </source>
</evidence>
<evidence type="ECO:0000313" key="2">
    <source>
        <dbReference type="RefSeq" id="XP_042601596.1"/>
    </source>
</evidence>
<evidence type="ECO:0000313" key="5">
    <source>
        <dbReference type="RefSeq" id="XP_042601599.1"/>
    </source>
</evidence>
<name>A0A9R0AJY6_CYPCA</name>
<evidence type="ECO:0000313" key="4">
    <source>
        <dbReference type="RefSeq" id="XP_042601598.1"/>
    </source>
</evidence>
<accession>A0A9R0AJY6</accession>